<evidence type="ECO:0000256" key="9">
    <source>
        <dbReference type="SAM" id="SignalP"/>
    </source>
</evidence>
<evidence type="ECO:0000256" key="8">
    <source>
        <dbReference type="SAM" id="Phobius"/>
    </source>
</evidence>
<feature type="transmembrane region" description="Helical" evidence="8">
    <location>
        <begin position="537"/>
        <end position="559"/>
    </location>
</feature>
<dbReference type="FunFam" id="2.30.30.60:FF:000001">
    <property type="entry name" value="MscS Mechanosensitive ion channel"/>
    <property type="match status" value="1"/>
</dbReference>
<feature type="transmembrane region" description="Helical" evidence="8">
    <location>
        <begin position="183"/>
        <end position="205"/>
    </location>
</feature>
<dbReference type="PANTHER" id="PTHR30460">
    <property type="entry name" value="MODERATE CONDUCTANCE MECHANOSENSITIVE CHANNEL YBIO"/>
    <property type="match status" value="1"/>
</dbReference>
<feature type="transmembrane region" description="Helical" evidence="8">
    <location>
        <begin position="268"/>
        <end position="286"/>
    </location>
</feature>
<feature type="region of interest" description="Disordered" evidence="7">
    <location>
        <begin position="22"/>
        <end position="42"/>
    </location>
</feature>
<feature type="transmembrane region" description="Helical" evidence="8">
    <location>
        <begin position="509"/>
        <end position="531"/>
    </location>
</feature>
<dbReference type="InterPro" id="IPR057485">
    <property type="entry name" value="YbiO-like_TM1"/>
</dbReference>
<dbReference type="FunFam" id="3.30.70.100:FF:000024">
    <property type="entry name" value="Mechanosensitive ion channel family protein"/>
    <property type="match status" value="1"/>
</dbReference>
<proteinExistence type="inferred from homology"/>
<protein>
    <submittedName>
        <fullName evidence="14">Putative mechanosensitive channel protein</fullName>
    </submittedName>
</protein>
<feature type="transmembrane region" description="Helical" evidence="8">
    <location>
        <begin position="335"/>
        <end position="361"/>
    </location>
</feature>
<evidence type="ECO:0000256" key="7">
    <source>
        <dbReference type="SAM" id="MobiDB-lite"/>
    </source>
</evidence>
<keyword evidence="3" id="KW-1003">Cell membrane</keyword>
<dbReference type="Pfam" id="PF21088">
    <property type="entry name" value="MS_channel_1st"/>
    <property type="match status" value="1"/>
</dbReference>
<evidence type="ECO:0000259" key="11">
    <source>
        <dbReference type="Pfam" id="PF21082"/>
    </source>
</evidence>
<dbReference type="InterPro" id="IPR010920">
    <property type="entry name" value="LSM_dom_sf"/>
</dbReference>
<dbReference type="SUPFAM" id="SSF82689">
    <property type="entry name" value="Mechanosensitive channel protein MscS (YggB), C-terminal domain"/>
    <property type="match status" value="1"/>
</dbReference>
<evidence type="ECO:0000259" key="10">
    <source>
        <dbReference type="Pfam" id="PF00924"/>
    </source>
</evidence>
<dbReference type="InterPro" id="IPR011066">
    <property type="entry name" value="MscS_channel_C_sf"/>
</dbReference>
<evidence type="ECO:0000256" key="5">
    <source>
        <dbReference type="ARBA" id="ARBA00022989"/>
    </source>
</evidence>
<dbReference type="EMBL" id="UAUR01000004">
    <property type="protein sequence ID" value="SPZ86064.1"/>
    <property type="molecule type" value="Genomic_DNA"/>
</dbReference>
<comment type="subcellular location">
    <subcellularLocation>
        <location evidence="1">Cell membrane</location>
        <topology evidence="1">Multi-pass membrane protein</topology>
    </subcellularLocation>
</comment>
<dbReference type="Gene3D" id="2.30.30.60">
    <property type="match status" value="1"/>
</dbReference>
<dbReference type="SUPFAM" id="SSF82861">
    <property type="entry name" value="Mechanosensitive channel protein MscS (YggB), transmembrane region"/>
    <property type="match status" value="1"/>
</dbReference>
<name>A0A2X2IXI8_SHIBO</name>
<dbReference type="Gene3D" id="3.30.70.100">
    <property type="match status" value="1"/>
</dbReference>
<dbReference type="Pfam" id="PF21082">
    <property type="entry name" value="MS_channel_3rd"/>
    <property type="match status" value="1"/>
</dbReference>
<dbReference type="NCBIfam" id="NF008542">
    <property type="entry name" value="PRK11465.1"/>
    <property type="match status" value="1"/>
</dbReference>
<dbReference type="AlphaFoldDB" id="A0A2X2IXI8"/>
<feature type="transmembrane region" description="Helical" evidence="8">
    <location>
        <begin position="466"/>
        <end position="488"/>
    </location>
</feature>
<keyword evidence="5 8" id="KW-1133">Transmembrane helix</keyword>
<dbReference type="Gene3D" id="1.10.287.1260">
    <property type="match status" value="1"/>
</dbReference>
<feature type="transmembrane region" description="Helical" evidence="8">
    <location>
        <begin position="419"/>
        <end position="446"/>
    </location>
</feature>
<dbReference type="Proteomes" id="UP000251799">
    <property type="component" value="Unassembled WGS sequence"/>
</dbReference>
<dbReference type="PANTHER" id="PTHR30460:SF0">
    <property type="entry name" value="MODERATE CONDUCTANCE MECHANOSENSITIVE CHANNEL YBIO"/>
    <property type="match status" value="1"/>
</dbReference>
<dbReference type="InterPro" id="IPR023408">
    <property type="entry name" value="MscS_beta-dom_sf"/>
</dbReference>
<evidence type="ECO:0000256" key="1">
    <source>
        <dbReference type="ARBA" id="ARBA00004651"/>
    </source>
</evidence>
<dbReference type="SUPFAM" id="SSF50182">
    <property type="entry name" value="Sm-like ribonucleoproteins"/>
    <property type="match status" value="1"/>
</dbReference>
<evidence type="ECO:0000259" key="12">
    <source>
        <dbReference type="Pfam" id="PF21088"/>
    </source>
</evidence>
<feature type="transmembrane region" description="Helical" evidence="8">
    <location>
        <begin position="381"/>
        <end position="399"/>
    </location>
</feature>
<keyword evidence="4 8" id="KW-0812">Transmembrane</keyword>
<dbReference type="Pfam" id="PF25392">
    <property type="entry name" value="MS_channel_TM1"/>
    <property type="match status" value="1"/>
</dbReference>
<feature type="compositionally biased region" description="Low complexity" evidence="7">
    <location>
        <begin position="25"/>
        <end position="34"/>
    </location>
</feature>
<feature type="transmembrane region" description="Helical" evidence="8">
    <location>
        <begin position="225"/>
        <end position="244"/>
    </location>
</feature>
<feature type="domain" description="Mechanosensitive ion channel MscS C-terminal" evidence="11">
    <location>
        <begin position="628"/>
        <end position="714"/>
    </location>
</feature>
<evidence type="ECO:0000313" key="15">
    <source>
        <dbReference type="Proteomes" id="UP000251799"/>
    </source>
</evidence>
<evidence type="ECO:0000256" key="4">
    <source>
        <dbReference type="ARBA" id="ARBA00022692"/>
    </source>
</evidence>
<evidence type="ECO:0000256" key="6">
    <source>
        <dbReference type="ARBA" id="ARBA00023136"/>
    </source>
</evidence>
<dbReference type="InterPro" id="IPR045276">
    <property type="entry name" value="YbiO_bact"/>
</dbReference>
<feature type="transmembrane region" description="Helical" evidence="8">
    <location>
        <begin position="292"/>
        <end position="315"/>
    </location>
</feature>
<dbReference type="InterPro" id="IPR011014">
    <property type="entry name" value="MscS_channel_TM-2"/>
</dbReference>
<dbReference type="InterPro" id="IPR049278">
    <property type="entry name" value="MS_channel_C"/>
</dbReference>
<organism evidence="14 15">
    <name type="scientific">Shigella boydii</name>
    <dbReference type="NCBI Taxonomy" id="621"/>
    <lineage>
        <taxon>Bacteria</taxon>
        <taxon>Pseudomonadati</taxon>
        <taxon>Pseudomonadota</taxon>
        <taxon>Gammaproteobacteria</taxon>
        <taxon>Enterobacterales</taxon>
        <taxon>Enterobacteriaceae</taxon>
        <taxon>Shigella</taxon>
    </lineage>
</organism>
<evidence type="ECO:0000259" key="13">
    <source>
        <dbReference type="Pfam" id="PF25392"/>
    </source>
</evidence>
<dbReference type="FunFam" id="1.10.287.1260:FF:000003">
    <property type="entry name" value="MscS Mechanosensitive ion channel"/>
    <property type="match status" value="1"/>
</dbReference>
<dbReference type="InterPro" id="IPR049142">
    <property type="entry name" value="MS_channel_1st"/>
</dbReference>
<feature type="domain" description="Mechanosensitive ion channel MscS" evidence="10">
    <location>
        <begin position="557"/>
        <end position="621"/>
    </location>
</feature>
<dbReference type="GO" id="GO:0008381">
    <property type="term" value="F:mechanosensitive monoatomic ion channel activity"/>
    <property type="evidence" value="ECO:0007669"/>
    <property type="project" value="InterPro"/>
</dbReference>
<accession>A0A2X2IXI8</accession>
<feature type="domain" description="Moderate conductance mechanosensitive channel YbiO-like transmembrane helix 1" evidence="13">
    <location>
        <begin position="376"/>
        <end position="454"/>
    </location>
</feature>
<keyword evidence="6 8" id="KW-0472">Membrane</keyword>
<comment type="similarity">
    <text evidence="2">Belongs to the MscS (TC 1.A.23) family.</text>
</comment>
<evidence type="ECO:0000313" key="14">
    <source>
        <dbReference type="EMBL" id="SPZ86064.1"/>
    </source>
</evidence>
<feature type="chain" id="PRO_5035266106" evidence="9">
    <location>
        <begin position="19"/>
        <end position="720"/>
    </location>
</feature>
<reference evidence="14 15" key="1">
    <citation type="submission" date="2018-06" db="EMBL/GenBank/DDBJ databases">
        <authorList>
            <consortium name="Pathogen Informatics"/>
            <person name="Doyle S."/>
        </authorList>
    </citation>
    <scope>NUCLEOTIDE SEQUENCE [LARGE SCALE GENOMIC DNA]</scope>
    <source>
        <strain evidence="14 15">NCTC8576</strain>
    </source>
</reference>
<feature type="transmembrane region" description="Helical" evidence="8">
    <location>
        <begin position="141"/>
        <end position="163"/>
    </location>
</feature>
<dbReference type="Pfam" id="PF00924">
    <property type="entry name" value="MS_channel_2nd"/>
    <property type="match status" value="1"/>
</dbReference>
<dbReference type="GO" id="GO:0005886">
    <property type="term" value="C:plasma membrane"/>
    <property type="evidence" value="ECO:0007669"/>
    <property type="project" value="UniProtKB-SubCell"/>
</dbReference>
<feature type="signal peptide" evidence="9">
    <location>
        <begin position="1"/>
        <end position="18"/>
    </location>
</feature>
<dbReference type="InterPro" id="IPR006685">
    <property type="entry name" value="MscS_channel_2nd"/>
</dbReference>
<sequence>MRWILFILFCLLGAPAHAVSIPGVTTTTTTDSTTEPAPEPDIEQKKAAYGALADVLDNDTSRKELIDQLRTVAATPPAEPVPKIVPPTLVEEQTVLQKVTEVSRHYGEALSARFGQLYRNITGSPHKPFNPQTFSNALTHFSMLAVLVFGFYWLIRLCALPLYRKMGLWARQKNRERSNWLQLPAMIIGAFIIDLLLLALTLFVGQVLSDNLNAGSRTIAFQQSLFLNAFALIEFFKAVLRLIFCPNVAELRPFTIHDETARYWSRRLSWLSSLIGYGLIVAVPIISNQVNVQIGALANVIIMLCMTVWALYLIFRNKKEITQHLLNFAEHSLAFFSLFIRAFALVWRWLASAYFIVLFFFSLFDPGNSLKFMMGATVRSLAIIGIAAFVSGMFSRWLAKTITLSPHTQRNYPELQKRLNGWLSAALKTARILTVCVAVMLLLSAWGLFDFWNWLQNGAGQKTVDILIRIALILFFSAVGWTVLASLIENRLASDIHGRPLPSARTRTLLTLFRNALAVIISTITIMIVLSEIGVNIAPLLAGAGALGLAISFGSQTLVKDIITGVFIQFENGMNTGDLVTIGPLTGTVERMSIRSVGVRQDTGAYHIIPWSSITTFANFVRGIGSVVANYDVDRHEDADKANQALKDAVAELMENEEIRGLIIGEPNFAGIVGLSNTAFTLRVSFTTLPLKQWTVRFALDSQVKKHFDLVGVRAPVQTY</sequence>
<gene>
    <name evidence="14" type="primary">kefA_3</name>
    <name evidence="14" type="ORF">NCTC8576_03036</name>
</gene>
<keyword evidence="9" id="KW-0732">Signal</keyword>
<feature type="domain" description="Mechanosensitive ion channel transmembrane helices 2/3" evidence="12">
    <location>
        <begin position="516"/>
        <end position="556"/>
    </location>
</feature>
<evidence type="ECO:0000256" key="2">
    <source>
        <dbReference type="ARBA" id="ARBA00008017"/>
    </source>
</evidence>
<evidence type="ECO:0000256" key="3">
    <source>
        <dbReference type="ARBA" id="ARBA00022475"/>
    </source>
</evidence>